<dbReference type="InterPro" id="IPR012334">
    <property type="entry name" value="Pectin_lyas_fold"/>
</dbReference>
<reference evidence="1 2" key="1">
    <citation type="submission" date="2019-05" db="EMBL/GenBank/DDBJ databases">
        <title>Burkholderia sp. DHOD12, isolated from subtropical forest soil.</title>
        <authorList>
            <person name="Gao Z.-H."/>
            <person name="Qiu L.-H."/>
        </authorList>
    </citation>
    <scope>NUCLEOTIDE SEQUENCE [LARGE SCALE GENOMIC DNA]</scope>
    <source>
        <strain evidence="1 2">DHOD12</strain>
    </source>
</reference>
<dbReference type="InterPro" id="IPR011050">
    <property type="entry name" value="Pectin_lyase_fold/virulence"/>
</dbReference>
<gene>
    <name evidence="1" type="ORF">FAZ95_38825</name>
</gene>
<dbReference type="OrthoDB" id="7300353at2"/>
<dbReference type="EMBL" id="CP040079">
    <property type="protein sequence ID" value="QCP55148.1"/>
    <property type="molecule type" value="Genomic_DNA"/>
</dbReference>
<dbReference type="SUPFAM" id="SSF51126">
    <property type="entry name" value="Pectin lyase-like"/>
    <property type="match status" value="1"/>
</dbReference>
<dbReference type="Proteomes" id="UP000298656">
    <property type="component" value="Chromosome 3"/>
</dbReference>
<protein>
    <recommendedName>
        <fullName evidence="3">Right handed beta helix domain-containing protein</fullName>
    </recommendedName>
</protein>
<name>A0A4P8J0B0_9BURK</name>
<sequence length="113" mass="11928">MRLYADSGEKVIVDGSKNSTNTDNIEVDGAYVVVNGLNVQGATKSGIIAYNTHHVTISNNIVHGSYGDGIVSTNWINIGNSHDNIIAGNTTIMFCKISRVPVLLGAGNFGFMG</sequence>
<organism evidence="1 2">
    <name type="scientific">Trinickia violacea</name>
    <dbReference type="NCBI Taxonomy" id="2571746"/>
    <lineage>
        <taxon>Bacteria</taxon>
        <taxon>Pseudomonadati</taxon>
        <taxon>Pseudomonadota</taxon>
        <taxon>Betaproteobacteria</taxon>
        <taxon>Burkholderiales</taxon>
        <taxon>Burkholderiaceae</taxon>
        <taxon>Trinickia</taxon>
    </lineage>
</organism>
<dbReference type="AlphaFoldDB" id="A0A4P8J0B0"/>
<accession>A0A4P8J0B0</accession>
<proteinExistence type="predicted"/>
<evidence type="ECO:0008006" key="3">
    <source>
        <dbReference type="Google" id="ProtNLM"/>
    </source>
</evidence>
<keyword evidence="2" id="KW-1185">Reference proteome</keyword>
<dbReference type="KEGG" id="tvl:FAZ95_38825"/>
<evidence type="ECO:0000313" key="1">
    <source>
        <dbReference type="EMBL" id="QCP55148.1"/>
    </source>
</evidence>
<dbReference type="Gene3D" id="2.160.20.10">
    <property type="entry name" value="Single-stranded right-handed beta-helix, Pectin lyase-like"/>
    <property type="match status" value="1"/>
</dbReference>
<evidence type="ECO:0000313" key="2">
    <source>
        <dbReference type="Proteomes" id="UP000298656"/>
    </source>
</evidence>